<evidence type="ECO:0000313" key="2">
    <source>
        <dbReference type="EMBL" id="NDU43795.1"/>
    </source>
</evidence>
<accession>A0A845UEN0</accession>
<evidence type="ECO:0000256" key="1">
    <source>
        <dbReference type="ARBA" id="ARBA00022649"/>
    </source>
</evidence>
<comment type="caution">
    <text evidence="2">The sequence shown here is derived from an EMBL/GenBank/DDBJ whole genome shotgun (WGS) entry which is preliminary data.</text>
</comment>
<keyword evidence="1" id="KW-1277">Toxin-antitoxin system</keyword>
<dbReference type="RefSeq" id="WP_163099198.1">
    <property type="nucleotide sequence ID" value="NZ_CP127523.1"/>
</dbReference>
<dbReference type="EMBL" id="WNJL01000049">
    <property type="protein sequence ID" value="NDU43795.1"/>
    <property type="molecule type" value="Genomic_DNA"/>
</dbReference>
<name>A0A845UEN0_9PROT</name>
<dbReference type="InterPro" id="IPR007712">
    <property type="entry name" value="RelE/ParE_toxin"/>
</dbReference>
<proteinExistence type="predicted"/>
<sequence>MTNWTLRVARQAEVDIVDILAWTSEQFGERQARTYAETLSLALEFLQDGPDVPGAKQREDIAPDIHILHIARSGRKGRHFLVFRVAGDSLIDVLRVLHDSMDLPKHLGQRNR</sequence>
<dbReference type="Pfam" id="PF05016">
    <property type="entry name" value="ParE_toxin"/>
    <property type="match status" value="1"/>
</dbReference>
<reference evidence="2" key="1">
    <citation type="submission" date="2019-11" db="EMBL/GenBank/DDBJ databases">
        <title>Acidithiobacillus ferrianus sp. nov.: a facultatively anaerobic and extremely acidophilic chemolithoautotroph.</title>
        <authorList>
            <person name="Norris P.R."/>
            <person name="Falagan C."/>
            <person name="Moya-Beltran A."/>
            <person name="Castro M."/>
            <person name="Quatrini R."/>
            <person name="Johnson D.B."/>
        </authorList>
    </citation>
    <scope>NUCLEOTIDE SEQUENCE [LARGE SCALE GENOMIC DNA]</scope>
    <source>
        <strain evidence="2">MG</strain>
    </source>
</reference>
<dbReference type="Gene3D" id="3.30.2310.20">
    <property type="entry name" value="RelE-like"/>
    <property type="match status" value="1"/>
</dbReference>
<organism evidence="2">
    <name type="scientific">Acidithiobacillus ferrianus</name>
    <dbReference type="NCBI Taxonomy" id="2678518"/>
    <lineage>
        <taxon>Bacteria</taxon>
        <taxon>Pseudomonadati</taxon>
        <taxon>Pseudomonadota</taxon>
        <taxon>Acidithiobacillia</taxon>
        <taxon>Acidithiobacillales</taxon>
        <taxon>Acidithiobacillaceae</taxon>
        <taxon>Acidithiobacillus</taxon>
    </lineage>
</organism>
<dbReference type="InterPro" id="IPR035093">
    <property type="entry name" value="RelE/ParE_toxin_dom_sf"/>
</dbReference>
<protein>
    <submittedName>
        <fullName evidence="2">Type II toxin-antitoxin system RelE/ParE family toxin</fullName>
    </submittedName>
</protein>
<gene>
    <name evidence="2" type="ORF">GL267_14535</name>
</gene>
<dbReference type="AlphaFoldDB" id="A0A845UEN0"/>